<dbReference type="InterPro" id="IPR045582">
    <property type="entry name" value="Trehalase-like_N"/>
</dbReference>
<keyword evidence="4" id="KW-0378">Hydrolase</keyword>
<reference evidence="4 5" key="1">
    <citation type="submission" date="2018-10" db="EMBL/GenBank/DDBJ databases">
        <title>Kocuria tytonicola, new bacteria from the preen glands of American barn owls (Tyto furcata).</title>
        <authorList>
            <person name="Braun M.S."/>
            <person name="Wang E."/>
            <person name="Zimmermann S."/>
            <person name="Boutin S."/>
            <person name="Wagner H."/>
            <person name="Wink M."/>
        </authorList>
    </citation>
    <scope>NUCLEOTIDE SEQUENCE [LARGE SCALE GENOMIC DNA]</scope>
    <source>
        <strain evidence="4 5">473</strain>
    </source>
</reference>
<keyword evidence="5" id="KW-1185">Reference proteome</keyword>
<evidence type="ECO:0000313" key="5">
    <source>
        <dbReference type="Proteomes" id="UP000277871"/>
    </source>
</evidence>
<dbReference type="GO" id="GO:0004553">
    <property type="term" value="F:hydrolase activity, hydrolyzing O-glycosyl compounds"/>
    <property type="evidence" value="ECO:0007669"/>
    <property type="project" value="TreeGrafter"/>
</dbReference>
<protein>
    <submittedName>
        <fullName evidence="4">Glycoside hydrolase family 15 protein</fullName>
    </submittedName>
</protein>
<evidence type="ECO:0000256" key="1">
    <source>
        <dbReference type="SAM" id="MobiDB-lite"/>
    </source>
</evidence>
<sequence>MASRIEDYALLSNMRSGPLVSRHGSVDWWCVPRFDSPALFGALLGTPDHGRWLLAPYCAVDDDAAVDMSLPGVIAVERFYAENTFVLHTVWSTDTGTVRVTDFMPLNSRSELIRRVEGLTGEVEMFQDIRLRFNYGSSVPWLSRFEVLEDESEEAATENVLVGMAGPDSVVFHGDPLPEADPDRSKRRHAGSFTVAAGQTRDFTLTWFPSHGVPPEAVDVNETLTTTVNLWQEWTERYEPYDPLTDPTALNHTDPAEQPPAQTGTLPVVDGHGAGETAARPSARDVGRHGDRPHQEGTAAGGFTLTATDDDPADLVRRSLLVVRGLMHQATGGLVGAPTTSLPEVVGAERNWDHRLAWPRDAASALEVMLDHGHDREAAQLRNWLLRAVAGDVDHPSNIYTLDGSPQIRERLVDMPGYERSRPVRDGNSSGSHYQSDVAGHVLRVFEMLRRRGVQEDHLSWPLQQALLRAVVANYEEKDQGIWEMRGEPQYYTHSRVMMWAAMQAGVDAVRIHGLPGDVETWEEHRDQLAHEIWTSGYDPQVGSFVQYYGSTDVDASLLQLPTVGFVAYDDERMLGTVARIRQELTDSSGLLHRYRNLPQLTDLDDVEAFASSIGQDGFAGQSAPSVSATLQLAEQLALCGQVEDAVRVTDVALGTANELGLLPSTYSPAQQRATGNFPQVEAHLHLIRVLDILQAETAPDAS</sequence>
<dbReference type="PANTHER" id="PTHR31616:SF0">
    <property type="entry name" value="GLUCAN 1,4-ALPHA-GLUCOSIDASE"/>
    <property type="match status" value="1"/>
</dbReference>
<gene>
    <name evidence="4" type="ORF">EAE32_01985</name>
</gene>
<feature type="domain" description="GH15-like" evidence="2">
    <location>
        <begin position="315"/>
        <end position="590"/>
    </location>
</feature>
<dbReference type="InterPro" id="IPR011613">
    <property type="entry name" value="GH15-like"/>
</dbReference>
<dbReference type="EMBL" id="RDEX01000001">
    <property type="protein sequence ID" value="RLY94033.1"/>
    <property type="molecule type" value="Genomic_DNA"/>
</dbReference>
<dbReference type="PANTHER" id="PTHR31616">
    <property type="entry name" value="TREHALASE"/>
    <property type="match status" value="1"/>
</dbReference>
<feature type="domain" description="Trehalase-like N-terminal" evidence="3">
    <location>
        <begin position="2"/>
        <end position="122"/>
    </location>
</feature>
<feature type="compositionally biased region" description="Basic and acidic residues" evidence="1">
    <location>
        <begin position="282"/>
        <end position="295"/>
    </location>
</feature>
<dbReference type="AlphaFoldDB" id="A0A3L9L4W1"/>
<dbReference type="RefSeq" id="WP_121864018.1">
    <property type="nucleotide sequence ID" value="NZ_RDEX01000001.1"/>
</dbReference>
<dbReference type="InterPro" id="IPR008928">
    <property type="entry name" value="6-hairpin_glycosidase_sf"/>
</dbReference>
<evidence type="ECO:0000313" key="4">
    <source>
        <dbReference type="EMBL" id="RLY94033.1"/>
    </source>
</evidence>
<dbReference type="SUPFAM" id="SSF48208">
    <property type="entry name" value="Six-hairpin glycosidases"/>
    <property type="match status" value="1"/>
</dbReference>
<proteinExistence type="predicted"/>
<dbReference type="Gene3D" id="1.50.10.10">
    <property type="match status" value="1"/>
</dbReference>
<name>A0A3L9L4W1_9MICC</name>
<accession>A0A3L9L4W1</accession>
<evidence type="ECO:0000259" key="3">
    <source>
        <dbReference type="Pfam" id="PF19291"/>
    </source>
</evidence>
<organism evidence="4 5">
    <name type="scientific">Kocuria tytonicola</name>
    <dbReference type="NCBI Taxonomy" id="2055946"/>
    <lineage>
        <taxon>Bacteria</taxon>
        <taxon>Bacillati</taxon>
        <taxon>Actinomycetota</taxon>
        <taxon>Actinomycetes</taxon>
        <taxon>Micrococcales</taxon>
        <taxon>Micrococcaceae</taxon>
        <taxon>Kocuria</taxon>
    </lineage>
</organism>
<dbReference type="Proteomes" id="UP000277871">
    <property type="component" value="Unassembled WGS sequence"/>
</dbReference>
<dbReference type="InterPro" id="IPR012341">
    <property type="entry name" value="6hp_glycosidase-like_sf"/>
</dbReference>
<dbReference type="Pfam" id="PF19291">
    <property type="entry name" value="TREH_N"/>
    <property type="match status" value="1"/>
</dbReference>
<evidence type="ECO:0000259" key="2">
    <source>
        <dbReference type="Pfam" id="PF00723"/>
    </source>
</evidence>
<comment type="caution">
    <text evidence="4">The sequence shown here is derived from an EMBL/GenBank/DDBJ whole genome shotgun (WGS) entry which is preliminary data.</text>
</comment>
<feature type="region of interest" description="Disordered" evidence="1">
    <location>
        <begin position="240"/>
        <end position="309"/>
    </location>
</feature>
<dbReference type="Pfam" id="PF00723">
    <property type="entry name" value="Glyco_hydro_15"/>
    <property type="match status" value="1"/>
</dbReference>
<feature type="compositionally biased region" description="Low complexity" evidence="1">
    <location>
        <begin position="297"/>
        <end position="307"/>
    </location>
</feature>
<dbReference type="GO" id="GO:0005975">
    <property type="term" value="P:carbohydrate metabolic process"/>
    <property type="evidence" value="ECO:0007669"/>
    <property type="project" value="InterPro"/>
</dbReference>